<organism evidence="2 3">
    <name type="scientific">Chryseobacterium artocarpi</name>
    <dbReference type="NCBI Taxonomy" id="1414727"/>
    <lineage>
        <taxon>Bacteria</taxon>
        <taxon>Pseudomonadati</taxon>
        <taxon>Bacteroidota</taxon>
        <taxon>Flavobacteriia</taxon>
        <taxon>Flavobacteriales</taxon>
        <taxon>Weeksellaceae</taxon>
        <taxon>Chryseobacterium group</taxon>
        <taxon>Chryseobacterium</taxon>
    </lineage>
</organism>
<evidence type="ECO:0000259" key="1">
    <source>
        <dbReference type="Pfam" id="PF13460"/>
    </source>
</evidence>
<keyword evidence="3" id="KW-1185">Reference proteome</keyword>
<evidence type="ECO:0000313" key="3">
    <source>
        <dbReference type="Proteomes" id="UP000092651"/>
    </source>
</evidence>
<proteinExistence type="predicted"/>
<dbReference type="Proteomes" id="UP000092651">
    <property type="component" value="Unassembled WGS sequence"/>
</dbReference>
<dbReference type="RefSeq" id="WP_065392844.1">
    <property type="nucleotide sequence ID" value="NZ_MAYH01000001.1"/>
</dbReference>
<dbReference type="GO" id="GO:0042602">
    <property type="term" value="F:riboflavin reductase (NADPH) activity"/>
    <property type="evidence" value="ECO:0007669"/>
    <property type="project" value="TreeGrafter"/>
</dbReference>
<dbReference type="AlphaFoldDB" id="A0A1B8ZZT7"/>
<dbReference type="PANTHER" id="PTHR43355:SF2">
    <property type="entry name" value="FLAVIN REDUCTASE (NADPH)"/>
    <property type="match status" value="1"/>
</dbReference>
<protein>
    <submittedName>
        <fullName evidence="2">NAD-dependent dehydratase</fullName>
    </submittedName>
</protein>
<dbReference type="EMBL" id="MAYH01000001">
    <property type="protein sequence ID" value="OCA77090.1"/>
    <property type="molecule type" value="Genomic_DNA"/>
</dbReference>
<dbReference type="InterPro" id="IPR036291">
    <property type="entry name" value="NAD(P)-bd_dom_sf"/>
</dbReference>
<dbReference type="PANTHER" id="PTHR43355">
    <property type="entry name" value="FLAVIN REDUCTASE (NADPH)"/>
    <property type="match status" value="1"/>
</dbReference>
<reference evidence="2 3" key="1">
    <citation type="submission" date="2016-07" db="EMBL/GenBank/DDBJ databases">
        <authorList>
            <person name="Jeong J.-J."/>
            <person name="Kim D.W."/>
            <person name="Sang M.K."/>
            <person name="Choi I.-G."/>
            <person name="Kim K.D."/>
        </authorList>
    </citation>
    <scope>NUCLEOTIDE SEQUENCE [LARGE SCALE GENOMIC DNA]</scope>
    <source>
        <strain evidence="2 3">UTM-3</strain>
    </source>
</reference>
<comment type="caution">
    <text evidence="2">The sequence shown here is derived from an EMBL/GenBank/DDBJ whole genome shotgun (WGS) entry which is preliminary data.</text>
</comment>
<dbReference type="InterPro" id="IPR051606">
    <property type="entry name" value="Polyketide_Oxido-like"/>
</dbReference>
<name>A0A1B8ZZT7_9FLAO</name>
<evidence type="ECO:0000313" key="2">
    <source>
        <dbReference type="EMBL" id="OCA77090.1"/>
    </source>
</evidence>
<accession>A0A1B8ZZT7</accession>
<sequence length="214" mass="24051">MKKKIIIIGANGRISRHLIDFLKENETYQLTLFSRHTKEVAEQAPDANIIQGDALDSEQLDRAIKGQDIVFVNVDGPMNKFADLIVTSMNKNNVKRLIFTTSLGIYKEIPGKFGEWNEAIIGQDLVRYREAADIIEASDLDYTVVRPSWLTDNDEMDFETTQKGESFIGTEVSRKAVAAYIRDIIESGKDVKASVGVNKPGVYDDKPSFIDFNI</sequence>
<feature type="domain" description="NAD(P)-binding" evidence="1">
    <location>
        <begin position="9"/>
        <end position="186"/>
    </location>
</feature>
<dbReference type="OrthoDB" id="9803892at2"/>
<dbReference type="GO" id="GO:0004074">
    <property type="term" value="F:biliverdin reductase [NAD(P)H] activity"/>
    <property type="evidence" value="ECO:0007669"/>
    <property type="project" value="TreeGrafter"/>
</dbReference>
<dbReference type="SUPFAM" id="SSF51735">
    <property type="entry name" value="NAD(P)-binding Rossmann-fold domains"/>
    <property type="match status" value="1"/>
</dbReference>
<gene>
    <name evidence="2" type="ORF">BBI01_01100</name>
</gene>
<dbReference type="Pfam" id="PF13460">
    <property type="entry name" value="NAD_binding_10"/>
    <property type="match status" value="1"/>
</dbReference>
<dbReference type="Gene3D" id="3.40.50.720">
    <property type="entry name" value="NAD(P)-binding Rossmann-like Domain"/>
    <property type="match status" value="1"/>
</dbReference>
<dbReference type="InterPro" id="IPR016040">
    <property type="entry name" value="NAD(P)-bd_dom"/>
</dbReference>